<feature type="compositionally biased region" description="Low complexity" evidence="8">
    <location>
        <begin position="1119"/>
        <end position="1148"/>
    </location>
</feature>
<evidence type="ECO:0000256" key="7">
    <source>
        <dbReference type="ARBA" id="ARBA00023242"/>
    </source>
</evidence>
<gene>
    <name evidence="11" type="primary">RpL40</name>
    <name evidence="11" type="ORF">SNEC2469_LOCUS7113</name>
</gene>
<dbReference type="FunFam" id="3.10.20.90:FF:000160">
    <property type="entry name" value="Polyubiquitin-C"/>
    <property type="match status" value="1"/>
</dbReference>
<dbReference type="SMART" id="SM00213">
    <property type="entry name" value="UBQ"/>
    <property type="match status" value="1"/>
</dbReference>
<dbReference type="PRINTS" id="PR00348">
    <property type="entry name" value="UBIQUITIN"/>
</dbReference>
<dbReference type="Pfam" id="PF00240">
    <property type="entry name" value="ubiquitin"/>
    <property type="match status" value="1"/>
</dbReference>
<dbReference type="SUPFAM" id="SSF46785">
    <property type="entry name" value="Winged helix' DNA-binding domain"/>
    <property type="match status" value="1"/>
</dbReference>
<feature type="domain" description="Ubiquitin-like" evidence="9">
    <location>
        <begin position="990"/>
        <end position="1052"/>
    </location>
</feature>
<evidence type="ECO:0000256" key="1">
    <source>
        <dbReference type="ARBA" id="ARBA00004123"/>
    </source>
</evidence>
<dbReference type="PANTHER" id="PTHR10758">
    <property type="entry name" value="26S PROTEASOME NON-ATPASE REGULATORY SUBUNIT 3/COP9 SIGNALOSOME COMPLEX SUBUNIT 3"/>
    <property type="match status" value="1"/>
</dbReference>
<evidence type="ECO:0000256" key="5">
    <source>
        <dbReference type="ARBA" id="ARBA00022490"/>
    </source>
</evidence>
<feature type="region of interest" description="Disordered" evidence="8">
    <location>
        <begin position="1075"/>
        <end position="1151"/>
    </location>
</feature>
<feature type="region of interest" description="Disordered" evidence="8">
    <location>
        <begin position="166"/>
        <end position="196"/>
    </location>
</feature>
<dbReference type="Pfam" id="PF22788">
    <property type="entry name" value="COP9_hel_rpt"/>
    <property type="match status" value="1"/>
</dbReference>
<dbReference type="InterPro" id="IPR029071">
    <property type="entry name" value="Ubiquitin-like_domsf"/>
</dbReference>
<reference evidence="11" key="1">
    <citation type="submission" date="2021-02" db="EMBL/GenBank/DDBJ databases">
        <authorList>
            <person name="Dougan E. K."/>
            <person name="Rhodes N."/>
            <person name="Thang M."/>
            <person name="Chan C."/>
        </authorList>
    </citation>
    <scope>NUCLEOTIDE SEQUENCE</scope>
</reference>
<dbReference type="InterPro" id="IPR050756">
    <property type="entry name" value="CSN3"/>
</dbReference>
<dbReference type="EMBL" id="CAJNJA010012181">
    <property type="protein sequence ID" value="CAE7290449.1"/>
    <property type="molecule type" value="Genomic_DNA"/>
</dbReference>
<evidence type="ECO:0000313" key="11">
    <source>
        <dbReference type="EMBL" id="CAE7290449.1"/>
    </source>
</evidence>
<dbReference type="OrthoDB" id="440961at2759"/>
<keyword evidence="7" id="KW-0539">Nucleus</keyword>
<evidence type="ECO:0000259" key="10">
    <source>
        <dbReference type="PROSITE" id="PS50250"/>
    </source>
</evidence>
<accession>A0A812MX93</accession>
<evidence type="ECO:0000256" key="3">
    <source>
        <dbReference type="ARBA" id="ARBA00007084"/>
    </source>
</evidence>
<dbReference type="InterPro" id="IPR000626">
    <property type="entry name" value="Ubiquitin-like_dom"/>
</dbReference>
<comment type="similarity">
    <text evidence="3">Belongs to the CSN3 family.</text>
</comment>
<keyword evidence="12" id="KW-1185">Reference proteome</keyword>
<dbReference type="GO" id="GO:0005737">
    <property type="term" value="C:cytoplasm"/>
    <property type="evidence" value="ECO:0007669"/>
    <property type="project" value="UniProtKB-SubCell"/>
</dbReference>
<dbReference type="Proteomes" id="UP000601435">
    <property type="component" value="Unassembled WGS sequence"/>
</dbReference>
<organism evidence="11 12">
    <name type="scientific">Symbiodinium necroappetens</name>
    <dbReference type="NCBI Taxonomy" id="1628268"/>
    <lineage>
        <taxon>Eukaryota</taxon>
        <taxon>Sar</taxon>
        <taxon>Alveolata</taxon>
        <taxon>Dinophyceae</taxon>
        <taxon>Suessiales</taxon>
        <taxon>Symbiodiniaceae</taxon>
        <taxon>Symbiodinium</taxon>
    </lineage>
</organism>
<dbReference type="PROSITE" id="PS50250">
    <property type="entry name" value="PCI"/>
    <property type="match status" value="1"/>
</dbReference>
<dbReference type="AlphaFoldDB" id="A0A812MX93"/>
<dbReference type="GO" id="GO:0006511">
    <property type="term" value="P:ubiquitin-dependent protein catabolic process"/>
    <property type="evidence" value="ECO:0007669"/>
    <property type="project" value="TreeGrafter"/>
</dbReference>
<feature type="domain" description="PCI" evidence="10">
    <location>
        <begin position="766"/>
        <end position="934"/>
    </location>
</feature>
<evidence type="ECO:0000256" key="8">
    <source>
        <dbReference type="SAM" id="MobiDB-lite"/>
    </source>
</evidence>
<comment type="subcellular location">
    <subcellularLocation>
        <location evidence="2">Cytoplasm</location>
    </subcellularLocation>
    <subcellularLocation>
        <location evidence="1">Nucleus</location>
    </subcellularLocation>
</comment>
<protein>
    <recommendedName>
        <fullName evidence="4">COP9 signalosome complex subunit 3</fullName>
    </recommendedName>
</protein>
<proteinExistence type="inferred from homology"/>
<comment type="caution">
    <text evidence="11">The sequence shown here is derived from an EMBL/GenBank/DDBJ whole genome shotgun (WGS) entry which is preliminary data.</text>
</comment>
<dbReference type="GO" id="GO:0008180">
    <property type="term" value="C:COP9 signalosome"/>
    <property type="evidence" value="ECO:0007669"/>
    <property type="project" value="UniProtKB-KW"/>
</dbReference>
<dbReference type="InterPro" id="IPR019954">
    <property type="entry name" value="Ubiquitin_CS"/>
</dbReference>
<dbReference type="SUPFAM" id="SSF54236">
    <property type="entry name" value="Ubiquitin-like"/>
    <property type="match status" value="1"/>
</dbReference>
<dbReference type="Gene3D" id="1.25.40.570">
    <property type="match status" value="1"/>
</dbReference>
<dbReference type="InterPro" id="IPR055089">
    <property type="entry name" value="COP9_N"/>
</dbReference>
<dbReference type="Pfam" id="PF01399">
    <property type="entry name" value="PCI"/>
    <property type="match status" value="1"/>
</dbReference>
<evidence type="ECO:0000256" key="4">
    <source>
        <dbReference type="ARBA" id="ARBA00014878"/>
    </source>
</evidence>
<evidence type="ECO:0000256" key="6">
    <source>
        <dbReference type="ARBA" id="ARBA00022790"/>
    </source>
</evidence>
<evidence type="ECO:0000256" key="2">
    <source>
        <dbReference type="ARBA" id="ARBA00004496"/>
    </source>
</evidence>
<dbReference type="InterPro" id="IPR019956">
    <property type="entry name" value="Ubiquitin_dom"/>
</dbReference>
<dbReference type="PANTHER" id="PTHR10758:SF1">
    <property type="entry name" value="COP9 SIGNALOSOME COMPLEX SUBUNIT 3"/>
    <property type="match status" value="1"/>
</dbReference>
<name>A0A812MX93_9DINO</name>
<dbReference type="SMART" id="SM00088">
    <property type="entry name" value="PINT"/>
    <property type="match status" value="1"/>
</dbReference>
<dbReference type="InterPro" id="IPR000717">
    <property type="entry name" value="PCI_dom"/>
</dbReference>
<dbReference type="Gene3D" id="3.10.20.90">
    <property type="entry name" value="Phosphatidylinositol 3-kinase Catalytic Subunit, Chain A, domain 1"/>
    <property type="match status" value="1"/>
</dbReference>
<feature type="region of interest" description="Disordered" evidence="8">
    <location>
        <begin position="115"/>
        <end position="146"/>
    </location>
</feature>
<evidence type="ECO:0000313" key="12">
    <source>
        <dbReference type="Proteomes" id="UP000601435"/>
    </source>
</evidence>
<dbReference type="PROSITE" id="PS00299">
    <property type="entry name" value="UBIQUITIN_1"/>
    <property type="match status" value="1"/>
</dbReference>
<feature type="compositionally biased region" description="Acidic residues" evidence="8">
    <location>
        <begin position="115"/>
        <end position="125"/>
    </location>
</feature>
<evidence type="ECO:0000259" key="9">
    <source>
        <dbReference type="PROSITE" id="PS50053"/>
    </source>
</evidence>
<keyword evidence="6" id="KW-0736">Signalosome</keyword>
<sequence length="1229" mass="134276">MIFEAESSKVPRRPFWVLLATARQEDKEAREKPQRRQALQVHASVCFDLAPEVARACARGKRKGQSHAFHRTSAELVSTSTAQVVAVLRCAIRVSCLRGNLDVVPAIQVTTSGEGEAECKDEEDIEVRSSPVPVPQSGFGGGGVARNPGLVKGPGADETWYAAPIELGTPQEPRKPAGNCGDREEAAAESADPEASDRLGETWVIGRLVLYVSGRAEATFSDGSAVILHPPNAAKASFFTSDGRRQRLLSTCSPQFGRAEVRAKIMAAAAVRDQFHPHPSSLFPLESRRKCFGKLLKPSAAVWPSQAPQSREDGSVEVSSLDGSVHLTLAPHGRTFVVQWLRPFELQEAKANSESPETFLLRSEDRAAGLHDCVQQVQCFAVQEPVEVAWVYPLLICLLRHQTCDERGDLIRGLAETLQQCQIRGTVLDSGHCVTVPLPSVQLADGAHGGSHSGDDISPAACMGTFREGPVMLSWTPQSAIRLGHREASVELLDLGSEDCSLCESEYRWAFLESSLSGRFWKMVASNLEWQLPDVFCVDLLPPGPRDSFACRLMALVEEASLWLRQNSSESLVGAVAGAEAIACSKPEPPGPPGPEGAGLAWLQEAQLEDGGACLTVFRCRERRLVRVLFAEGARMDFELEELSPGSNFRLLTKHGELLRRRFGEPLGAEAEMAEALRLLTKLSETTGRRGSLHAERQRAAQAAAAALRRTRVFLGSLPTPQESEAHRAKCRTTCGFSDIGVQSRSQMTRELLELSETGLNGWTREFLKALQMLLVVLTCPATCLSAIQADAYKKYVLLCLKVHGEVKLLPIYTSHILVRYSKSPSYVLDIAEAFKASDIAALQRIVEEKQPAIEADQNLGLVKQVLSSMRRHKILTLTKTYLTLSLAEIAAEAGIQGDHAEAEAILFDMISENEIQARIDQRTGNVSFEDAENLDMDMMQTLQGKLGQIMELSQRISGFEQEVVTSESYVRKTSLLDMSAERQAGAMSYDLMVKTLTGKTITLDVEASDTIDNVKAKIQDKEGIPPDQQRLIFAGKQLEDGRTLSDYNIQKVIEPSLAVLARKFNCEKMAGSELPPCQLEKSKPRLGPGSAIAEDSMGCASSSGAERYAGNPRETSQPGASGAPSSSSSPARPAAPAASPTSASTAPKARLRGTEASSVLCCFRRLRPLRAVRAVRVSGTREWCRTTQMLKRRRRRRHLWSASGKIWTATKLTSSSWRTQRPVKCREL</sequence>
<keyword evidence="5" id="KW-0963">Cytoplasm</keyword>
<dbReference type="InterPro" id="IPR036390">
    <property type="entry name" value="WH_DNA-bd_sf"/>
</dbReference>
<dbReference type="PROSITE" id="PS50053">
    <property type="entry name" value="UBIQUITIN_2"/>
    <property type="match status" value="1"/>
</dbReference>